<accession>A0A8J5HZ72</accession>
<comment type="caution">
    <text evidence="2">The sequence shown here is derived from an EMBL/GenBank/DDBJ whole genome shotgun (WGS) entry which is preliminary data.</text>
</comment>
<dbReference type="GO" id="GO:0003676">
    <property type="term" value="F:nucleic acid binding"/>
    <property type="evidence" value="ECO:0007669"/>
    <property type="project" value="InterPro"/>
</dbReference>
<proteinExistence type="predicted"/>
<dbReference type="Gene3D" id="3.30.420.10">
    <property type="entry name" value="Ribonuclease H-like superfamily/Ribonuclease H"/>
    <property type="match status" value="1"/>
</dbReference>
<keyword evidence="3" id="KW-1185">Reference proteome</keyword>
<evidence type="ECO:0000313" key="3">
    <source>
        <dbReference type="Proteomes" id="UP000734854"/>
    </source>
</evidence>
<keyword evidence="1" id="KW-0175">Coiled coil</keyword>
<dbReference type="InterPro" id="IPR036397">
    <property type="entry name" value="RNaseH_sf"/>
</dbReference>
<sequence>MKRHSDKEEELAQELLEDLQQLSLREEEKGKEHVAFLEEHALPDLEISLEKAYIILEIDGSMTGWGGVCKWKPKKADPRSMEKVCAYAHGKFPTIKSIIDTEIFAAMETMSALKIHFLDKDEITLRTECQVIISFHNKSIRNKPSRVRWIAFTDFITAIGVKVNFEHIDGKLNDFADSLSRLVECSETVAVLTEEGLGDPLNFPYIQNMKI</sequence>
<name>A0A8J5HZ72_ZINOF</name>
<dbReference type="SUPFAM" id="SSF56672">
    <property type="entry name" value="DNA/RNA polymerases"/>
    <property type="match status" value="1"/>
</dbReference>
<dbReference type="EMBL" id="JACMSC010000002">
    <property type="protein sequence ID" value="KAG6532535.1"/>
    <property type="molecule type" value="Genomic_DNA"/>
</dbReference>
<reference evidence="2 3" key="1">
    <citation type="submission" date="2020-08" db="EMBL/GenBank/DDBJ databases">
        <title>Plant Genome Project.</title>
        <authorList>
            <person name="Zhang R.-G."/>
        </authorList>
    </citation>
    <scope>NUCLEOTIDE SEQUENCE [LARGE SCALE GENOMIC DNA]</scope>
    <source>
        <tissue evidence="2">Rhizome</tissue>
    </source>
</reference>
<evidence type="ECO:0000313" key="2">
    <source>
        <dbReference type="EMBL" id="KAG6532535.1"/>
    </source>
</evidence>
<dbReference type="AlphaFoldDB" id="A0A8J5HZ72"/>
<gene>
    <name evidence="2" type="ORF">ZIOFF_006381</name>
</gene>
<dbReference type="Proteomes" id="UP000734854">
    <property type="component" value="Unassembled WGS sequence"/>
</dbReference>
<dbReference type="InterPro" id="IPR043502">
    <property type="entry name" value="DNA/RNA_pol_sf"/>
</dbReference>
<organism evidence="2 3">
    <name type="scientific">Zingiber officinale</name>
    <name type="common">Ginger</name>
    <name type="synonym">Amomum zingiber</name>
    <dbReference type="NCBI Taxonomy" id="94328"/>
    <lineage>
        <taxon>Eukaryota</taxon>
        <taxon>Viridiplantae</taxon>
        <taxon>Streptophyta</taxon>
        <taxon>Embryophyta</taxon>
        <taxon>Tracheophyta</taxon>
        <taxon>Spermatophyta</taxon>
        <taxon>Magnoliopsida</taxon>
        <taxon>Liliopsida</taxon>
        <taxon>Zingiberales</taxon>
        <taxon>Zingiberaceae</taxon>
        <taxon>Zingiber</taxon>
    </lineage>
</organism>
<evidence type="ECO:0000256" key="1">
    <source>
        <dbReference type="SAM" id="Coils"/>
    </source>
</evidence>
<feature type="coiled-coil region" evidence="1">
    <location>
        <begin position="5"/>
        <end position="32"/>
    </location>
</feature>
<protein>
    <submittedName>
        <fullName evidence="2">Uncharacterized protein</fullName>
    </submittedName>
</protein>